<dbReference type="EMBL" id="PKPP01004909">
    <property type="protein sequence ID" value="PWA62250.1"/>
    <property type="molecule type" value="Genomic_DNA"/>
</dbReference>
<dbReference type="InterPro" id="IPR006553">
    <property type="entry name" value="Leu-rich_rpt_Cys-con_subtyp"/>
</dbReference>
<dbReference type="SMART" id="SM00367">
    <property type="entry name" value="LRR_CC"/>
    <property type="match status" value="4"/>
</dbReference>
<dbReference type="PANTHER" id="PTHR16134:SF43">
    <property type="entry name" value="CORONATINE-INSENSITIVE PROTEIN 1"/>
    <property type="match status" value="1"/>
</dbReference>
<organism evidence="2 3">
    <name type="scientific">Artemisia annua</name>
    <name type="common">Sweet wormwood</name>
    <dbReference type="NCBI Taxonomy" id="35608"/>
    <lineage>
        <taxon>Eukaryota</taxon>
        <taxon>Viridiplantae</taxon>
        <taxon>Streptophyta</taxon>
        <taxon>Embryophyta</taxon>
        <taxon>Tracheophyta</taxon>
        <taxon>Spermatophyta</taxon>
        <taxon>Magnoliopsida</taxon>
        <taxon>eudicotyledons</taxon>
        <taxon>Gunneridae</taxon>
        <taxon>Pentapetalae</taxon>
        <taxon>asterids</taxon>
        <taxon>campanulids</taxon>
        <taxon>Asterales</taxon>
        <taxon>Asteraceae</taxon>
        <taxon>Asteroideae</taxon>
        <taxon>Anthemideae</taxon>
        <taxon>Artemisiinae</taxon>
        <taxon>Artemisia</taxon>
    </lineage>
</organism>
<protein>
    <recommendedName>
        <fullName evidence="1">COI1 F-box domain-containing protein</fullName>
    </recommendedName>
</protein>
<name>A0A2U1MLU8_ARTAN</name>
<dbReference type="CDD" id="cd22159">
    <property type="entry name" value="F-box_AtTIR1-like"/>
    <property type="match status" value="1"/>
</dbReference>
<dbReference type="InterPro" id="IPR032675">
    <property type="entry name" value="LRR_dom_sf"/>
</dbReference>
<dbReference type="PANTHER" id="PTHR16134">
    <property type="entry name" value="F-BOX/TPR REPEAT PROTEIN POF3"/>
    <property type="match status" value="1"/>
</dbReference>
<gene>
    <name evidence="2" type="ORF">CTI12_AA364390</name>
</gene>
<dbReference type="InterPro" id="IPR041567">
    <property type="entry name" value="COI1_F-box"/>
</dbReference>
<dbReference type="STRING" id="35608.A0A2U1MLU8"/>
<dbReference type="AlphaFoldDB" id="A0A2U1MLU8"/>
<dbReference type="OrthoDB" id="550575at2759"/>
<dbReference type="SUPFAM" id="SSF52047">
    <property type="entry name" value="RNI-like"/>
    <property type="match status" value="1"/>
</dbReference>
<comment type="caution">
    <text evidence="2">The sequence shown here is derived from an EMBL/GenBank/DDBJ whole genome shotgun (WGS) entry which is preliminary data.</text>
</comment>
<dbReference type="GO" id="GO:0031146">
    <property type="term" value="P:SCF-dependent proteasomal ubiquitin-dependent protein catabolic process"/>
    <property type="evidence" value="ECO:0007669"/>
    <property type="project" value="TreeGrafter"/>
</dbReference>
<reference evidence="2 3" key="1">
    <citation type="journal article" date="2018" name="Mol. Plant">
        <title>The genome of Artemisia annua provides insight into the evolution of Asteraceae family and artemisinin biosynthesis.</title>
        <authorList>
            <person name="Shen Q."/>
            <person name="Zhang L."/>
            <person name="Liao Z."/>
            <person name="Wang S."/>
            <person name="Yan T."/>
            <person name="Shi P."/>
            <person name="Liu M."/>
            <person name="Fu X."/>
            <person name="Pan Q."/>
            <person name="Wang Y."/>
            <person name="Lv Z."/>
            <person name="Lu X."/>
            <person name="Zhang F."/>
            <person name="Jiang W."/>
            <person name="Ma Y."/>
            <person name="Chen M."/>
            <person name="Hao X."/>
            <person name="Li L."/>
            <person name="Tang Y."/>
            <person name="Lv G."/>
            <person name="Zhou Y."/>
            <person name="Sun X."/>
            <person name="Brodelius P.E."/>
            <person name="Rose J.K.C."/>
            <person name="Tang K."/>
        </authorList>
    </citation>
    <scope>NUCLEOTIDE SEQUENCE [LARGE SCALE GENOMIC DNA]</scope>
    <source>
        <strain evidence="3">cv. Huhao1</strain>
        <tissue evidence="2">Leaf</tissue>
    </source>
</reference>
<dbReference type="GO" id="GO:0019005">
    <property type="term" value="C:SCF ubiquitin ligase complex"/>
    <property type="evidence" value="ECO:0007669"/>
    <property type="project" value="TreeGrafter"/>
</dbReference>
<sequence>MDEHPKNSIDTIFSCVIPYINDGADRNSVSLVCRKWYELDCMTRKHVTVHIIYSPTPSRLVQRFPFLESLTLNGLPVWFKRKSSIDITPWIQEISISYKFLKELHIRLVDVRDSDLELLTRTRGKDLRVLKISKCKGLSTDGLMHIGKYCNNLRTLCLKGNLVGEKDGKWLHELALHNTRIESLNFRYSVFEYDDKDLTLLAKNCSQSLVSLKITGGRLDHIVDVFSYAIKLELFVGGEWDYFHCEADQEYVGFKLPPHMRYIGISELTSHLFPLVLPFAHQVRELDLLYASLNLDDQCFLIERCPNLEVLCISDRFVDRGLQVTGQFCKKLRKLYTYITEIPLVYESVIDTGLIALAQGCIELEYLHIEVTDISNETMECIGTHLKNLRDFDMILRHKDSKKTLPLDNGIRAILTGCSKLERLGVSLWSKGLTDVGLGYIGRYGHNLRFLYLGSVGESDAGLVELSMGCPKLRELQIQGCPFSKQAIATFWFNTHSLRYMWVCGDCGDEPLEMTRSNFEQVIL</sequence>
<evidence type="ECO:0000313" key="3">
    <source>
        <dbReference type="Proteomes" id="UP000245207"/>
    </source>
</evidence>
<dbReference type="Gene3D" id="3.80.10.10">
    <property type="entry name" value="Ribonuclease Inhibitor"/>
    <property type="match status" value="1"/>
</dbReference>
<evidence type="ECO:0000259" key="1">
    <source>
        <dbReference type="Pfam" id="PF18511"/>
    </source>
</evidence>
<feature type="domain" description="COI1 F-box" evidence="1">
    <location>
        <begin position="7"/>
        <end position="46"/>
    </location>
</feature>
<dbReference type="Proteomes" id="UP000245207">
    <property type="component" value="Unassembled WGS sequence"/>
</dbReference>
<accession>A0A2U1MLU8</accession>
<dbReference type="Gene3D" id="1.20.1280.50">
    <property type="match status" value="1"/>
</dbReference>
<proteinExistence type="predicted"/>
<dbReference type="Pfam" id="PF18511">
    <property type="entry name" value="F-box_5"/>
    <property type="match status" value="1"/>
</dbReference>
<keyword evidence="3" id="KW-1185">Reference proteome</keyword>
<evidence type="ECO:0000313" key="2">
    <source>
        <dbReference type="EMBL" id="PWA62250.1"/>
    </source>
</evidence>